<dbReference type="EMBL" id="PEYD01000036">
    <property type="protein sequence ID" value="PIS39464.1"/>
    <property type="molecule type" value="Genomic_DNA"/>
</dbReference>
<proteinExistence type="predicted"/>
<protein>
    <submittedName>
        <fullName evidence="1">Uncharacterized protein</fullName>
    </submittedName>
</protein>
<evidence type="ECO:0000313" key="2">
    <source>
        <dbReference type="Proteomes" id="UP000230088"/>
    </source>
</evidence>
<dbReference type="Proteomes" id="UP000230088">
    <property type="component" value="Unassembled WGS sequence"/>
</dbReference>
<sequence>MIKTADWKTYRNEEYWFEVKYPLDVRIQDDGYIDYLNGIRIIFCGGEYAKFCGIKGTGAHPEIYFFKLKKEGVKKRTLFFLSYERQLPR</sequence>
<evidence type="ECO:0000313" key="1">
    <source>
        <dbReference type="EMBL" id="PIS39464.1"/>
    </source>
</evidence>
<name>A0A2H0YLU4_9BACT</name>
<organism evidence="1 2">
    <name type="scientific">Candidatus Nealsonbacteria bacterium CG08_land_8_20_14_0_20_38_20</name>
    <dbReference type="NCBI Taxonomy" id="1974705"/>
    <lineage>
        <taxon>Bacteria</taxon>
        <taxon>Candidatus Nealsoniibacteriota</taxon>
    </lineage>
</organism>
<gene>
    <name evidence="1" type="ORF">COT33_01825</name>
</gene>
<reference evidence="2" key="1">
    <citation type="submission" date="2017-09" db="EMBL/GenBank/DDBJ databases">
        <title>Depth-based differentiation of microbial function through sediment-hosted aquifers and enrichment of novel symbionts in the deep terrestrial subsurface.</title>
        <authorList>
            <person name="Probst A.J."/>
            <person name="Ladd B."/>
            <person name="Jarett J.K."/>
            <person name="Geller-Mcgrath D.E."/>
            <person name="Sieber C.M.K."/>
            <person name="Emerson J.B."/>
            <person name="Anantharaman K."/>
            <person name="Thomas B.C."/>
            <person name="Malmstrom R."/>
            <person name="Stieglmeier M."/>
            <person name="Klingl A."/>
            <person name="Woyke T."/>
            <person name="Ryan C.M."/>
            <person name="Banfield J.F."/>
        </authorList>
    </citation>
    <scope>NUCLEOTIDE SEQUENCE [LARGE SCALE GENOMIC DNA]</scope>
</reference>
<dbReference type="AlphaFoldDB" id="A0A2H0YLU4"/>
<accession>A0A2H0YLU4</accession>
<comment type="caution">
    <text evidence="1">The sequence shown here is derived from an EMBL/GenBank/DDBJ whole genome shotgun (WGS) entry which is preliminary data.</text>
</comment>